<dbReference type="PROSITE" id="PS50851">
    <property type="entry name" value="CHEW"/>
    <property type="match status" value="1"/>
</dbReference>
<evidence type="ECO:0000259" key="2">
    <source>
        <dbReference type="PROSITE" id="PS50851"/>
    </source>
</evidence>
<dbReference type="GO" id="GO:0006935">
    <property type="term" value="P:chemotaxis"/>
    <property type="evidence" value="ECO:0007669"/>
    <property type="project" value="InterPro"/>
</dbReference>
<dbReference type="SMART" id="SM00260">
    <property type="entry name" value="CheW"/>
    <property type="match status" value="1"/>
</dbReference>
<dbReference type="AlphaFoldDB" id="A0A4Q0YQS3"/>
<gene>
    <name evidence="3" type="ORF">CS022_12695</name>
</gene>
<dbReference type="EMBL" id="PEIB01000014">
    <property type="protein sequence ID" value="RXJ72935.1"/>
    <property type="molecule type" value="Genomic_DNA"/>
</dbReference>
<feature type="region of interest" description="Disordered" evidence="1">
    <location>
        <begin position="194"/>
        <end position="221"/>
    </location>
</feature>
<dbReference type="InterPro" id="IPR036061">
    <property type="entry name" value="CheW-like_dom_sf"/>
</dbReference>
<protein>
    <submittedName>
        <fullName evidence="3">Chemotaxis protein CheW</fullName>
    </submittedName>
</protein>
<evidence type="ECO:0000313" key="4">
    <source>
        <dbReference type="Proteomes" id="UP000290287"/>
    </source>
</evidence>
<organism evidence="3 4">
    <name type="scientific">Veronia nyctiphanis</name>
    <dbReference type="NCBI Taxonomy" id="1278244"/>
    <lineage>
        <taxon>Bacteria</taxon>
        <taxon>Pseudomonadati</taxon>
        <taxon>Pseudomonadota</taxon>
        <taxon>Gammaproteobacteria</taxon>
        <taxon>Vibrionales</taxon>
        <taxon>Vibrionaceae</taxon>
        <taxon>Veronia</taxon>
    </lineage>
</organism>
<evidence type="ECO:0000256" key="1">
    <source>
        <dbReference type="SAM" id="MobiDB-lite"/>
    </source>
</evidence>
<reference evidence="3 4" key="1">
    <citation type="submission" date="2017-10" db="EMBL/GenBank/DDBJ databases">
        <title>Nyctiphanis sp. nov., isolated from the stomach of the euphausiid Nyctiphanes simplex (Hansen, 1911) in the Gulf of California.</title>
        <authorList>
            <person name="Gomez-Gil B."/>
            <person name="Aguilar-Mendez M."/>
            <person name="Lopez-Cortes A."/>
            <person name="Gomez-Gutierrez J."/>
            <person name="Roque A."/>
            <person name="Lang E."/>
            <person name="Gonzalez-Castillo A."/>
        </authorList>
    </citation>
    <scope>NUCLEOTIDE SEQUENCE [LARGE SCALE GENOMIC DNA]</scope>
    <source>
        <strain evidence="3 4">CAIM 600</strain>
    </source>
</reference>
<dbReference type="InterPro" id="IPR014506">
    <property type="entry name" value="UCP020479_CheW"/>
</dbReference>
<feature type="domain" description="CheW-like" evidence="2">
    <location>
        <begin position="230"/>
        <end position="367"/>
    </location>
</feature>
<evidence type="ECO:0000313" key="3">
    <source>
        <dbReference type="EMBL" id="RXJ72935.1"/>
    </source>
</evidence>
<dbReference type="OrthoDB" id="5565759at2"/>
<name>A0A4Q0YQS3_9GAMM</name>
<dbReference type="Proteomes" id="UP000290287">
    <property type="component" value="Unassembled WGS sequence"/>
</dbReference>
<dbReference type="GO" id="GO:0007165">
    <property type="term" value="P:signal transduction"/>
    <property type="evidence" value="ECO:0007669"/>
    <property type="project" value="InterPro"/>
</dbReference>
<keyword evidence="4" id="KW-1185">Reference proteome</keyword>
<dbReference type="PIRSF" id="PIRSF020479">
    <property type="entry name" value="UCP020479_CheW"/>
    <property type="match status" value="1"/>
</dbReference>
<dbReference type="SUPFAM" id="SSF50341">
    <property type="entry name" value="CheW-like"/>
    <property type="match status" value="1"/>
</dbReference>
<sequence>MKNNFSLSSAQAIEDYFDALLDETGGHNVSVVPVDMPEVDPNQQELPLSDGPDDEVDVNALNEQGSLASVAADDLQPEIIETYVPEPKDINPAPILPEAVFKPSAPDLSHVERLLSKVSEVTESELDVETELKVSEPIVEVSADLEQEITAETKALADTEVKVDSDTSDILVEPEIEVESEVVVGVDIETDADESTIQASDIDTQAEPETQAGDHGDTNQPWENVDLGFSFEVLFFECHGVKYAVPLAHLGGILSLGECSHLIGRPDWYIGLQTEKDQKLDIVDLAKWVMPEKITDNCHRDDYSYIVILGDSMWGLACNTLLGTETLDGEQVQWREQAGRRPWLAGLVKEKMCVLIHVEALTDMFNQGIDARALA</sequence>
<accession>A0A4Q0YQS3</accession>
<dbReference type="InterPro" id="IPR002545">
    <property type="entry name" value="CheW-lke_dom"/>
</dbReference>
<dbReference type="Pfam" id="PF01584">
    <property type="entry name" value="CheW"/>
    <property type="match status" value="1"/>
</dbReference>
<proteinExistence type="predicted"/>
<comment type="caution">
    <text evidence="3">The sequence shown here is derived from an EMBL/GenBank/DDBJ whole genome shotgun (WGS) entry which is preliminary data.</text>
</comment>
<dbReference type="RefSeq" id="WP_129122572.1">
    <property type="nucleotide sequence ID" value="NZ_PEIB01000014.1"/>
</dbReference>